<feature type="transmembrane region" description="Helical" evidence="1">
    <location>
        <begin position="495"/>
        <end position="518"/>
    </location>
</feature>
<dbReference type="RefSeq" id="WP_181613656.1">
    <property type="nucleotide sequence ID" value="NZ_BAABAM010000004.1"/>
</dbReference>
<keyword evidence="1" id="KW-0812">Transmembrane</keyword>
<feature type="transmembrane region" description="Helical" evidence="1">
    <location>
        <begin position="186"/>
        <end position="210"/>
    </location>
</feature>
<feature type="transmembrane region" description="Helical" evidence="1">
    <location>
        <begin position="330"/>
        <end position="354"/>
    </location>
</feature>
<proteinExistence type="predicted"/>
<protein>
    <submittedName>
        <fullName evidence="2">ABC-2 type transport system permease protein</fullName>
    </submittedName>
</protein>
<keyword evidence="1" id="KW-0472">Membrane</keyword>
<comment type="caution">
    <text evidence="2">The sequence shown here is derived from an EMBL/GenBank/DDBJ whole genome shotgun (WGS) entry which is preliminary data.</text>
</comment>
<feature type="transmembrane region" description="Helical" evidence="1">
    <location>
        <begin position="77"/>
        <end position="99"/>
    </location>
</feature>
<feature type="transmembrane region" description="Helical" evidence="1">
    <location>
        <begin position="289"/>
        <end position="310"/>
    </location>
</feature>
<reference evidence="2 3" key="1">
    <citation type="submission" date="2020-07" db="EMBL/GenBank/DDBJ databases">
        <title>Genomic Encyclopedia of Type Strains, Phase IV (KMG-IV): sequencing the most valuable type-strain genomes for metagenomic binning, comparative biology and taxonomic classification.</title>
        <authorList>
            <person name="Goeker M."/>
        </authorList>
    </citation>
    <scope>NUCLEOTIDE SEQUENCE [LARGE SCALE GENOMIC DNA]</scope>
    <source>
        <strain evidence="2 3">DSM 45533</strain>
    </source>
</reference>
<feature type="transmembrane region" description="Helical" evidence="1">
    <location>
        <begin position="424"/>
        <end position="447"/>
    </location>
</feature>
<feature type="transmembrane region" description="Helical" evidence="1">
    <location>
        <begin position="387"/>
        <end position="412"/>
    </location>
</feature>
<evidence type="ECO:0000256" key="1">
    <source>
        <dbReference type="SAM" id="Phobius"/>
    </source>
</evidence>
<evidence type="ECO:0000313" key="3">
    <source>
        <dbReference type="Proteomes" id="UP000530928"/>
    </source>
</evidence>
<name>A0A7W0CPG1_9ACTN</name>
<gene>
    <name evidence="2" type="ORF">HNR30_006321</name>
</gene>
<dbReference type="EMBL" id="JACDUR010000006">
    <property type="protein sequence ID" value="MBA2894949.1"/>
    <property type="molecule type" value="Genomic_DNA"/>
</dbReference>
<dbReference type="AlphaFoldDB" id="A0A7W0CPG1"/>
<feature type="transmembrane region" description="Helical" evidence="1">
    <location>
        <begin position="230"/>
        <end position="250"/>
    </location>
</feature>
<evidence type="ECO:0000313" key="2">
    <source>
        <dbReference type="EMBL" id="MBA2894949.1"/>
    </source>
</evidence>
<sequence>MTGTLSLVRLILRRDRIVLPLWVIILGVLPISQTSGIRGLYSTPQELEAFAASMRATPAFSALYGPLLDSTAPALGIWRAGFIPVIIALASVLMVIRHTRVEEESGRRELLGSTVLSRNAALSAALIVTSGASAVLGLTVFATFAGTYPVAGAAAAGLGYFLVGAVFAAVGAVAAQLTESASAARAIGLSALGVFFLVRMAATVSEATWLSWLSPLSWGQKLRPFAGEEWWPALLLVAGFVVLAYAAYALSARRDVGAGLLPPSLGPAEAAPGLSSPLALAWRMHRGPLIGWSAGMAFAGLVIGSAAQAASDALAGNETVMRMLTAMGAAGGVGDLFIAMLVSVFGLGVAGYAIQAALKARGEESLGRAEPLLAAAVSRVGWAGSHVFFAFAGPAIALLVAGAGVGLSYGLAGGDVGTQLPRTIGAALSQLPAAWTLAGLALALFGLLPRLTALAWGVLLLFLLFGQVGAVLELPRALLDLSPFTHSPRLPGGDVSAAPLLIMAGIAAALTAAGLYGLRRRDIQV</sequence>
<feature type="transmembrane region" description="Helical" evidence="1">
    <location>
        <begin position="150"/>
        <end position="174"/>
    </location>
</feature>
<accession>A0A7W0CPG1</accession>
<feature type="transmembrane region" description="Helical" evidence="1">
    <location>
        <begin position="120"/>
        <end position="144"/>
    </location>
</feature>
<keyword evidence="1" id="KW-1133">Transmembrane helix</keyword>
<feature type="transmembrane region" description="Helical" evidence="1">
    <location>
        <begin position="21"/>
        <end position="41"/>
    </location>
</feature>
<keyword evidence="3" id="KW-1185">Reference proteome</keyword>
<dbReference type="Proteomes" id="UP000530928">
    <property type="component" value="Unassembled WGS sequence"/>
</dbReference>
<feature type="transmembrane region" description="Helical" evidence="1">
    <location>
        <begin position="454"/>
        <end position="475"/>
    </location>
</feature>
<organism evidence="2 3">
    <name type="scientific">Nonomuraea soli</name>
    <dbReference type="NCBI Taxonomy" id="1032476"/>
    <lineage>
        <taxon>Bacteria</taxon>
        <taxon>Bacillati</taxon>
        <taxon>Actinomycetota</taxon>
        <taxon>Actinomycetes</taxon>
        <taxon>Streptosporangiales</taxon>
        <taxon>Streptosporangiaceae</taxon>
        <taxon>Nonomuraea</taxon>
    </lineage>
</organism>